<keyword evidence="1" id="KW-0614">Plasmid</keyword>
<dbReference type="AlphaFoldDB" id="A0A286P6Q1"/>
<sequence length="386" mass="42842">MELRPNESPHNLASEAFLKLFQEADGWGIATVDEEADKAADFILTDDQGHRYVGVVKAFNNGRADYVTGAFAQAVLEARKHARDHHVRPAVLIWAGSLSPSLIDRLSAFHDEYGNGEPFAVLSGDGRRFVKFPGFEIDEDEATPSLRSRRIRSTQQPRLVFSDLNQWMLKCLLAVDIHHSERLISTMPTLIKSATELAQVALVSVMTATRLVNALREEGFLETVPFHNVPYLKVVQRRKLAKRWKAEYQRSPSAVAMKFLRPGGGDAQVQKWARKHGGAMGLFAAADLLGFGHVHGVPPAVWVSSLDEAVHSKELRRAKEGERPDLILQQPSFPQSLARGSITRDNVRVTDIIQTWLDVSSHPSRGVEQAEELEHGILASVVGESN</sequence>
<dbReference type="EMBL" id="AP018360">
    <property type="protein sequence ID" value="BBA45515.1"/>
    <property type="molecule type" value="Genomic_DNA"/>
</dbReference>
<dbReference type="OrthoDB" id="6065052at2"/>
<protein>
    <submittedName>
        <fullName evidence="2">RpiR family transcriptional regulator</fullName>
    </submittedName>
</protein>
<dbReference type="Proteomes" id="UP001220209">
    <property type="component" value="Plasmid unnamed1"/>
</dbReference>
<evidence type="ECO:0000313" key="4">
    <source>
        <dbReference type="EMBL" id="WFN23348.1"/>
    </source>
</evidence>
<gene>
    <name evidence="1" type="ORF">BCCH1_80260</name>
    <name evidence="3" type="ORF">J4M89_25470</name>
    <name evidence="2" type="ORF">JIN94_19355</name>
    <name evidence="4" type="ORF">LXE91_40140</name>
</gene>
<reference evidence="2" key="3">
    <citation type="submission" date="2021-01" db="EMBL/GenBank/DDBJ databases">
        <title>Outbreak of Burkholderia contaminns endophthalmitis traced to a clinical ventilation system.</title>
        <authorList>
            <person name="Lipuma J."/>
            <person name="Spilker T."/>
            <person name="Kratholm J."/>
        </authorList>
    </citation>
    <scope>NUCLEOTIDE SEQUENCE</scope>
    <source>
        <strain evidence="2">HI4954</strain>
    </source>
</reference>
<geneLocation type="plasmid" evidence="1">
    <name>pBC453</name>
</geneLocation>
<reference evidence="4 6" key="5">
    <citation type="submission" date="2021-12" db="EMBL/GenBank/DDBJ databases">
        <title>Genomic and phenotypic characterization of three Burkholderia contaminans isolates recovered from different sources.</title>
        <authorList>
            <person name="Lopez De Volder A."/>
            <person name="Fan Y."/>
            <person name="Nunvar J."/>
            <person name="Herrera T."/>
            <person name="Timp W."/>
            <person name="Degrossi J."/>
        </authorList>
    </citation>
    <scope>NUCLEOTIDE SEQUENCE [LARGE SCALE GENOMIC DNA]</scope>
    <source>
        <strain evidence="4 6">LMG 23361</strain>
        <plasmid evidence="4 6">unnamed1</plasmid>
    </source>
</reference>
<accession>A0A286P6Q1</accession>
<keyword evidence="5" id="KW-1185">Reference proteome</keyword>
<reference evidence="3 5" key="4">
    <citation type="submission" date="2021-03" db="EMBL/GenBank/DDBJ databases">
        <title>Clinical course, treatment and visual outcome of an outbreak of Burkholderia contaminans endophthalmitis following cataract surgery.</title>
        <authorList>
            <person name="Lind C."/>
            <person name="Olsen K."/>
            <person name="Angelsen N.K."/>
            <person name="Krefting E.A."/>
            <person name="Fossen K."/>
            <person name="Gravningen K."/>
            <person name="Depoorter E."/>
            <person name="Vandamme P."/>
            <person name="Bertelsen G."/>
        </authorList>
    </citation>
    <scope>NUCLEOTIDE SEQUENCE [LARGE SCALE GENOMIC DNA]</scope>
    <source>
        <strain evidence="3 5">51242556</strain>
    </source>
</reference>
<evidence type="ECO:0000313" key="3">
    <source>
        <dbReference type="EMBL" id="MBO1832740.1"/>
    </source>
</evidence>
<dbReference type="GeneID" id="71059913"/>
<organism evidence="1">
    <name type="scientific">Burkholderia contaminans</name>
    <dbReference type="NCBI Taxonomy" id="488447"/>
    <lineage>
        <taxon>Bacteria</taxon>
        <taxon>Pseudomonadati</taxon>
        <taxon>Pseudomonadota</taxon>
        <taxon>Betaproteobacteria</taxon>
        <taxon>Burkholderiales</taxon>
        <taxon>Burkholderiaceae</taxon>
        <taxon>Burkholderia</taxon>
        <taxon>Burkholderia cepacia complex</taxon>
    </lineage>
</organism>
<geneLocation type="plasmid" evidence="4 6">
    <name>unnamed1</name>
</geneLocation>
<evidence type="ECO:0000313" key="1">
    <source>
        <dbReference type="EMBL" id="BBA45515.1"/>
    </source>
</evidence>
<proteinExistence type="predicted"/>
<dbReference type="EMBL" id="JAGEMX010000009">
    <property type="protein sequence ID" value="MBO1832740.1"/>
    <property type="molecule type" value="Genomic_DNA"/>
</dbReference>
<evidence type="ECO:0000313" key="2">
    <source>
        <dbReference type="EMBL" id="MBK1932049.1"/>
    </source>
</evidence>
<name>A0A286P6Q1_9BURK</name>
<reference evidence="1" key="2">
    <citation type="journal article" date="2017" name="Genome Announc.">
        <title>High-Quality Draft Genome Sequence of Burkholderia contaminans CH-1, a Gram-Negative Bacterium That Metabolizes 2-Azahypoxanthine, a Plant Growth-Regulating Compound.</title>
        <authorList>
            <person name="Choi J.-H."/>
            <person name="Sugiura H."/>
            <person name="Moriuchi R."/>
            <person name="Kawagishi H."/>
            <person name="Dohra H."/>
        </authorList>
    </citation>
    <scope>NUCLEOTIDE SEQUENCE</scope>
    <source>
        <strain evidence="1">CH-1</strain>
        <plasmid evidence="1">pBC453</plasmid>
    </source>
</reference>
<dbReference type="Proteomes" id="UP000611459">
    <property type="component" value="Unassembled WGS sequence"/>
</dbReference>
<dbReference type="EMBL" id="JAENIB010000007">
    <property type="protein sequence ID" value="MBK1932049.1"/>
    <property type="molecule type" value="Genomic_DNA"/>
</dbReference>
<dbReference type="RefSeq" id="WP_046543812.1">
    <property type="nucleotide sequence ID" value="NZ_AP018360.1"/>
</dbReference>
<dbReference type="EMBL" id="CP090643">
    <property type="protein sequence ID" value="WFN23348.1"/>
    <property type="molecule type" value="Genomic_DNA"/>
</dbReference>
<evidence type="ECO:0000313" key="5">
    <source>
        <dbReference type="Proteomes" id="UP000664048"/>
    </source>
</evidence>
<dbReference type="Proteomes" id="UP000664048">
    <property type="component" value="Unassembled WGS sequence"/>
</dbReference>
<evidence type="ECO:0000313" key="6">
    <source>
        <dbReference type="Proteomes" id="UP001220209"/>
    </source>
</evidence>
<reference evidence="1" key="1">
    <citation type="journal article" date="2016" name="Biosci. Biotechnol. Biochem.">
        <title>Bioconversion of AHX to AOH by resting cells of Burkholderia contaminans CH-1.</title>
        <authorList>
            <person name="Choi J.H."/>
            <person name="Kikuchi A."/>
            <person name="Pumkaeo P."/>
            <person name="Hirai H."/>
            <person name="Tokuyama S."/>
            <person name="Kawagishi H."/>
        </authorList>
    </citation>
    <scope>NUCLEOTIDE SEQUENCE</scope>
    <source>
        <strain evidence="1">CH-1</strain>
        <plasmid evidence="1">pBC453</plasmid>
    </source>
</reference>